<dbReference type="Gene3D" id="2.120.10.80">
    <property type="entry name" value="Kelch-type beta propeller"/>
    <property type="match status" value="1"/>
</dbReference>
<dbReference type="AlphaFoldDB" id="A0A9D4IKH7"/>
<dbReference type="Gene3D" id="1.25.40.420">
    <property type="match status" value="1"/>
</dbReference>
<sequence>MASAEIVDSGSVGDVYNGDVEADEKPALEFIYISESKLKYINNKYEKVNAKMYDYKSDVKLVVGKSNFKGHKKVLADASDYFAAMFSHEMKEKDETVIELKDISPDGFSAMLDYFYHGNVTVESKIVPDILEAARFFHVEWILDVCCDYMIRHLSMLDYPLTMELADRYSLGDLRYEIFKYFGNNLPGLTEKEPFLRDLSAELLLQFLMEYMYVEMSEYTIMLLILRWVAVDKESRSEHLLPLLRQLRFHTMELEELEEIPRDVLQYKEIRDEVEDAKNYCLDVASQCTRTGDKYQSRGSREVVFISAFNDSNESNVVIYKDPENDDANLFVEQLGPSGLMADYTTMSQTKLGNFLFAAGGYDDEYTSSARVFRYDPRFREWTEIAALAHARVSFALCSSKNRLYAIGGVFHCIGDTENGEKILSSVEMYVPEENNWKEIASLPYGTFDQAAVHCDDGIHVSGGISDLPEHTVPIKSMFYLQDGANEWKTMPDMLIARQGHCVMNHAGKIFFLGGYTSQTNMGGFTNCFQNDMFDLETKQWTTILPTPEAFGHLYRHMAVTNKKVFFLCNRDSDVHISYFDIEKDEFDIGIMIATGVHKVAVLQVAYPHT</sequence>
<dbReference type="PIRSF" id="PIRSF037037">
    <property type="entry name" value="Kelch-like_protein_gigaxonin"/>
    <property type="match status" value="1"/>
</dbReference>
<evidence type="ECO:0000313" key="4">
    <source>
        <dbReference type="EMBL" id="KAH3777680.1"/>
    </source>
</evidence>
<evidence type="ECO:0000256" key="2">
    <source>
        <dbReference type="ARBA" id="ARBA00022737"/>
    </source>
</evidence>
<protein>
    <recommendedName>
        <fullName evidence="3">BTB domain-containing protein</fullName>
    </recommendedName>
</protein>
<evidence type="ECO:0000256" key="1">
    <source>
        <dbReference type="ARBA" id="ARBA00022441"/>
    </source>
</evidence>
<comment type="caution">
    <text evidence="4">The sequence shown here is derived from an EMBL/GenBank/DDBJ whole genome shotgun (WGS) entry which is preliminary data.</text>
</comment>
<dbReference type="InterPro" id="IPR011333">
    <property type="entry name" value="SKP1/BTB/POZ_sf"/>
</dbReference>
<proteinExistence type="predicted"/>
<organism evidence="4 5">
    <name type="scientific">Dreissena polymorpha</name>
    <name type="common">Zebra mussel</name>
    <name type="synonym">Mytilus polymorpha</name>
    <dbReference type="NCBI Taxonomy" id="45954"/>
    <lineage>
        <taxon>Eukaryota</taxon>
        <taxon>Metazoa</taxon>
        <taxon>Spiralia</taxon>
        <taxon>Lophotrochozoa</taxon>
        <taxon>Mollusca</taxon>
        <taxon>Bivalvia</taxon>
        <taxon>Autobranchia</taxon>
        <taxon>Heteroconchia</taxon>
        <taxon>Euheterodonta</taxon>
        <taxon>Imparidentia</taxon>
        <taxon>Neoheterodontei</taxon>
        <taxon>Myida</taxon>
        <taxon>Dreissenoidea</taxon>
        <taxon>Dreissenidae</taxon>
        <taxon>Dreissena</taxon>
    </lineage>
</organism>
<keyword evidence="2" id="KW-0677">Repeat</keyword>
<dbReference type="InterPro" id="IPR000210">
    <property type="entry name" value="BTB/POZ_dom"/>
</dbReference>
<dbReference type="InterPro" id="IPR011705">
    <property type="entry name" value="BACK"/>
</dbReference>
<dbReference type="OrthoDB" id="45365at2759"/>
<dbReference type="PROSITE" id="PS50097">
    <property type="entry name" value="BTB"/>
    <property type="match status" value="1"/>
</dbReference>
<dbReference type="Pfam" id="PF07707">
    <property type="entry name" value="BACK"/>
    <property type="match status" value="1"/>
</dbReference>
<dbReference type="SMART" id="SM00225">
    <property type="entry name" value="BTB"/>
    <property type="match status" value="1"/>
</dbReference>
<dbReference type="InterPro" id="IPR017096">
    <property type="entry name" value="BTB-kelch_protein"/>
</dbReference>
<dbReference type="Pfam" id="PF01344">
    <property type="entry name" value="Kelch_1"/>
    <property type="match status" value="2"/>
</dbReference>
<accession>A0A9D4IKH7</accession>
<reference evidence="4" key="2">
    <citation type="submission" date="2020-11" db="EMBL/GenBank/DDBJ databases">
        <authorList>
            <person name="McCartney M.A."/>
            <person name="Auch B."/>
            <person name="Kono T."/>
            <person name="Mallez S."/>
            <person name="Becker A."/>
            <person name="Gohl D.M."/>
            <person name="Silverstein K.A.T."/>
            <person name="Koren S."/>
            <person name="Bechman K.B."/>
            <person name="Herman A."/>
            <person name="Abrahante J.E."/>
            <person name="Garbe J."/>
        </authorList>
    </citation>
    <scope>NUCLEOTIDE SEQUENCE</scope>
    <source>
        <strain evidence="4">Duluth1</strain>
        <tissue evidence="4">Whole animal</tissue>
    </source>
</reference>
<dbReference type="Proteomes" id="UP000828390">
    <property type="component" value="Unassembled WGS sequence"/>
</dbReference>
<dbReference type="SMART" id="SM00612">
    <property type="entry name" value="Kelch"/>
    <property type="match status" value="3"/>
</dbReference>
<dbReference type="Pfam" id="PF00651">
    <property type="entry name" value="BTB"/>
    <property type="match status" value="1"/>
</dbReference>
<dbReference type="SMART" id="SM00875">
    <property type="entry name" value="BACK"/>
    <property type="match status" value="1"/>
</dbReference>
<dbReference type="EMBL" id="JAIWYP010000009">
    <property type="protein sequence ID" value="KAH3777680.1"/>
    <property type="molecule type" value="Genomic_DNA"/>
</dbReference>
<keyword evidence="5" id="KW-1185">Reference proteome</keyword>
<feature type="domain" description="BTB" evidence="3">
    <location>
        <begin position="57"/>
        <end position="124"/>
    </location>
</feature>
<dbReference type="InterPro" id="IPR015915">
    <property type="entry name" value="Kelch-typ_b-propeller"/>
</dbReference>
<name>A0A9D4IKH7_DREPO</name>
<keyword evidence="1" id="KW-0880">Kelch repeat</keyword>
<dbReference type="Gene3D" id="3.30.710.10">
    <property type="entry name" value="Potassium Channel Kv1.1, Chain A"/>
    <property type="match status" value="1"/>
</dbReference>
<dbReference type="SUPFAM" id="SSF54695">
    <property type="entry name" value="POZ domain"/>
    <property type="match status" value="1"/>
</dbReference>
<evidence type="ECO:0000259" key="3">
    <source>
        <dbReference type="PROSITE" id="PS50097"/>
    </source>
</evidence>
<dbReference type="PANTHER" id="PTHR45632:SF3">
    <property type="entry name" value="KELCH-LIKE PROTEIN 32"/>
    <property type="match status" value="1"/>
</dbReference>
<dbReference type="InterPro" id="IPR006652">
    <property type="entry name" value="Kelch_1"/>
</dbReference>
<dbReference type="PANTHER" id="PTHR45632">
    <property type="entry name" value="LD33804P"/>
    <property type="match status" value="1"/>
</dbReference>
<dbReference type="CDD" id="cd18186">
    <property type="entry name" value="BTB_POZ_ZBTB_KLHL-like"/>
    <property type="match status" value="1"/>
</dbReference>
<evidence type="ECO:0000313" key="5">
    <source>
        <dbReference type="Proteomes" id="UP000828390"/>
    </source>
</evidence>
<dbReference type="SUPFAM" id="SSF117281">
    <property type="entry name" value="Kelch motif"/>
    <property type="match status" value="1"/>
</dbReference>
<reference evidence="4" key="1">
    <citation type="journal article" date="2019" name="bioRxiv">
        <title>The Genome of the Zebra Mussel, Dreissena polymorpha: A Resource for Invasive Species Research.</title>
        <authorList>
            <person name="McCartney M.A."/>
            <person name="Auch B."/>
            <person name="Kono T."/>
            <person name="Mallez S."/>
            <person name="Zhang Y."/>
            <person name="Obille A."/>
            <person name="Becker A."/>
            <person name="Abrahante J.E."/>
            <person name="Garbe J."/>
            <person name="Badalamenti J.P."/>
            <person name="Herman A."/>
            <person name="Mangelson H."/>
            <person name="Liachko I."/>
            <person name="Sullivan S."/>
            <person name="Sone E.D."/>
            <person name="Koren S."/>
            <person name="Silverstein K.A.T."/>
            <person name="Beckman K.B."/>
            <person name="Gohl D.M."/>
        </authorList>
    </citation>
    <scope>NUCLEOTIDE SEQUENCE</scope>
    <source>
        <strain evidence="4">Duluth1</strain>
        <tissue evidence="4">Whole animal</tissue>
    </source>
</reference>
<gene>
    <name evidence="4" type="ORF">DPMN_179128</name>
</gene>